<dbReference type="AlphaFoldDB" id="A0A9X1FN76"/>
<dbReference type="RefSeq" id="WP_219051960.1">
    <property type="nucleotide sequence ID" value="NZ_JAHWDP010000002.1"/>
</dbReference>
<protein>
    <submittedName>
        <fullName evidence="2">Uncharacterized protein</fullName>
    </submittedName>
</protein>
<name>A0A9X1FN76_9FLAO</name>
<keyword evidence="1" id="KW-0812">Transmembrane</keyword>
<evidence type="ECO:0000313" key="2">
    <source>
        <dbReference type="EMBL" id="MBW2937536.1"/>
    </source>
</evidence>
<evidence type="ECO:0000256" key="1">
    <source>
        <dbReference type="SAM" id="Phobius"/>
    </source>
</evidence>
<dbReference type="Proteomes" id="UP001138686">
    <property type="component" value="Unassembled WGS sequence"/>
</dbReference>
<comment type="caution">
    <text evidence="2">The sequence shown here is derived from an EMBL/GenBank/DDBJ whole genome shotgun (WGS) entry which is preliminary data.</text>
</comment>
<sequence>MEQQDLSRIPNLKSGKYKEKFYKDHSHLNDGEILKEILYIQKTQAGKLERIRSNTSTMVWWLIAIPIISLILMFFLGVFTAVF</sequence>
<gene>
    <name evidence="2" type="ORF">KXJ69_05430</name>
</gene>
<reference evidence="2" key="1">
    <citation type="submission" date="2021-07" db="EMBL/GenBank/DDBJ databases">
        <title>Aureisphaera sp. CAU 1614 isolated from sea sediment.</title>
        <authorList>
            <person name="Kim W."/>
        </authorList>
    </citation>
    <scope>NUCLEOTIDE SEQUENCE</scope>
    <source>
        <strain evidence="2">CAU 1614</strain>
    </source>
</reference>
<dbReference type="EMBL" id="JAHWDP010000002">
    <property type="protein sequence ID" value="MBW2937536.1"/>
    <property type="molecule type" value="Genomic_DNA"/>
</dbReference>
<proteinExistence type="predicted"/>
<keyword evidence="3" id="KW-1185">Reference proteome</keyword>
<evidence type="ECO:0000313" key="3">
    <source>
        <dbReference type="Proteomes" id="UP001138686"/>
    </source>
</evidence>
<keyword evidence="1" id="KW-1133">Transmembrane helix</keyword>
<keyword evidence="1" id="KW-0472">Membrane</keyword>
<accession>A0A9X1FN76</accession>
<organism evidence="2 3">
    <name type="scientific">Halomarinibacterium sedimenti</name>
    <dbReference type="NCBI Taxonomy" id="2857106"/>
    <lineage>
        <taxon>Bacteria</taxon>
        <taxon>Pseudomonadati</taxon>
        <taxon>Bacteroidota</taxon>
        <taxon>Flavobacteriia</taxon>
        <taxon>Flavobacteriales</taxon>
        <taxon>Flavobacteriaceae</taxon>
        <taxon>Halomarinibacterium</taxon>
    </lineage>
</organism>
<feature type="transmembrane region" description="Helical" evidence="1">
    <location>
        <begin position="59"/>
        <end position="82"/>
    </location>
</feature>